<dbReference type="AlphaFoldDB" id="A0A0H2ZC56"/>
<evidence type="ECO:0000256" key="1">
    <source>
        <dbReference type="ARBA" id="ARBA00023015"/>
    </source>
</evidence>
<dbReference type="InterPro" id="IPR002577">
    <property type="entry name" value="HTH_HxlR"/>
</dbReference>
<dbReference type="PROSITE" id="PS51118">
    <property type="entry name" value="HTH_HXLR"/>
    <property type="match status" value="1"/>
</dbReference>
<evidence type="ECO:0000256" key="2">
    <source>
        <dbReference type="ARBA" id="ARBA00023125"/>
    </source>
</evidence>
<dbReference type="Pfam" id="PF01638">
    <property type="entry name" value="HxlR"/>
    <property type="match status" value="1"/>
</dbReference>
<dbReference type="PANTHER" id="PTHR33204:SF36">
    <property type="entry name" value="TRANSCRIPTIONAL REGULATORY PROTEIN"/>
    <property type="match status" value="1"/>
</dbReference>
<name>A0A0H2ZC56_PSEAB</name>
<gene>
    <name evidence="5" type="ordered locus">PA14_29060</name>
</gene>
<keyword evidence="3" id="KW-0804">Transcription</keyword>
<dbReference type="InterPro" id="IPR036388">
    <property type="entry name" value="WH-like_DNA-bd_sf"/>
</dbReference>
<proteinExistence type="predicted"/>
<dbReference type="HOGENOM" id="CLU_111585_0_0_6"/>
<dbReference type="Proteomes" id="UP000000653">
    <property type="component" value="Chromosome"/>
</dbReference>
<dbReference type="GO" id="GO:0003677">
    <property type="term" value="F:DNA binding"/>
    <property type="evidence" value="ECO:0007669"/>
    <property type="project" value="UniProtKB-KW"/>
</dbReference>
<dbReference type="BioCyc" id="PAER208963:G1G74-2433-MONOMER"/>
<reference evidence="5 6" key="1">
    <citation type="journal article" date="2006" name="Genome Biol.">
        <title>Genomic analysis reveals that Pseudomonas aeruginosa virulence is combinatorial.</title>
        <authorList>
            <person name="Lee D.G."/>
            <person name="Urbach J.M."/>
            <person name="Wu G."/>
            <person name="Liberati N.T."/>
            <person name="Feinbaum R.L."/>
            <person name="Miyata S."/>
            <person name="Diggins L.T."/>
            <person name="He J."/>
            <person name="Saucier M."/>
            <person name="Deziel E."/>
            <person name="Friedman L."/>
            <person name="Li L."/>
            <person name="Grills G."/>
            <person name="Montgomery K."/>
            <person name="Kucherlapati R."/>
            <person name="Rahme L.G."/>
            <person name="Ausubel F.M."/>
        </authorList>
    </citation>
    <scope>NUCLEOTIDE SEQUENCE [LARGE SCALE GENOMIC DNA]</scope>
    <source>
        <strain evidence="5 6">UCBPP-PA14</strain>
    </source>
</reference>
<sequence length="159" mass="17809">MKWQEVGETPCSMARSLAILGDRWTLLILRNCFLGMRRFDEFQASLGVTRQVLADRLSRLVEAGALKKVPYQERPPRYEYRLTEMGHDLHPVLLALANWGDRWLDEGRGAPVEYVHKACGHKFRPTMVCPECGEPVGSRDVTAVPGPGFAAMAGKLAQN</sequence>
<evidence type="ECO:0000256" key="3">
    <source>
        <dbReference type="ARBA" id="ARBA00023163"/>
    </source>
</evidence>
<dbReference type="EMBL" id="CP000438">
    <property type="protein sequence ID" value="ABJ11934.1"/>
    <property type="molecule type" value="Genomic_DNA"/>
</dbReference>
<keyword evidence="1" id="KW-0805">Transcription regulation</keyword>
<dbReference type="KEGG" id="pau:PA14_29060"/>
<evidence type="ECO:0000313" key="5">
    <source>
        <dbReference type="EMBL" id="ABJ11934.1"/>
    </source>
</evidence>
<dbReference type="SMR" id="A0A0H2ZC56"/>
<dbReference type="Gene3D" id="1.10.10.10">
    <property type="entry name" value="Winged helix-like DNA-binding domain superfamily/Winged helix DNA-binding domain"/>
    <property type="match status" value="1"/>
</dbReference>
<protein>
    <submittedName>
        <fullName evidence="5">Putative transcriptional regulator</fullName>
    </submittedName>
</protein>
<dbReference type="RefSeq" id="WP_003090577.1">
    <property type="nucleotide sequence ID" value="NC_008463.1"/>
</dbReference>
<dbReference type="PANTHER" id="PTHR33204">
    <property type="entry name" value="TRANSCRIPTIONAL REGULATOR, MARR FAMILY"/>
    <property type="match status" value="1"/>
</dbReference>
<accession>A0A0H2ZC56</accession>
<evidence type="ECO:0000259" key="4">
    <source>
        <dbReference type="PROSITE" id="PS51118"/>
    </source>
</evidence>
<dbReference type="SUPFAM" id="SSF46785">
    <property type="entry name" value="Winged helix' DNA-binding domain"/>
    <property type="match status" value="1"/>
</dbReference>
<keyword evidence="2" id="KW-0238">DNA-binding</keyword>
<evidence type="ECO:0000313" key="6">
    <source>
        <dbReference type="Proteomes" id="UP000000653"/>
    </source>
</evidence>
<organism evidence="5 6">
    <name type="scientific">Pseudomonas aeruginosa (strain UCBPP-PA14)</name>
    <dbReference type="NCBI Taxonomy" id="208963"/>
    <lineage>
        <taxon>Bacteria</taxon>
        <taxon>Pseudomonadati</taxon>
        <taxon>Pseudomonadota</taxon>
        <taxon>Gammaproteobacteria</taxon>
        <taxon>Pseudomonadales</taxon>
        <taxon>Pseudomonadaceae</taxon>
        <taxon>Pseudomonas</taxon>
    </lineage>
</organism>
<feature type="domain" description="HTH hxlR-type" evidence="4">
    <location>
        <begin position="11"/>
        <end position="108"/>
    </location>
</feature>
<dbReference type="InterPro" id="IPR036390">
    <property type="entry name" value="WH_DNA-bd_sf"/>
</dbReference>